<dbReference type="AlphaFoldDB" id="A0A7X6MXE0"/>
<evidence type="ECO:0000313" key="2">
    <source>
        <dbReference type="Proteomes" id="UP000522720"/>
    </source>
</evidence>
<dbReference type="Proteomes" id="UP000522720">
    <property type="component" value="Unassembled WGS sequence"/>
</dbReference>
<dbReference type="RefSeq" id="WP_168548894.1">
    <property type="nucleotide sequence ID" value="NZ_JAAXPR010000005.1"/>
</dbReference>
<dbReference type="CDD" id="cd21059">
    <property type="entry name" value="LciA-like"/>
    <property type="match status" value="1"/>
</dbReference>
<dbReference type="Pfam" id="PF08951">
    <property type="entry name" value="EntA_Immun"/>
    <property type="match status" value="1"/>
</dbReference>
<dbReference type="EMBL" id="JAAXPR010000005">
    <property type="protein sequence ID" value="NKZ20142.1"/>
    <property type="molecule type" value="Genomic_DNA"/>
</dbReference>
<protein>
    <submittedName>
        <fullName evidence="1">Bacteriocin immunity protein</fullName>
    </submittedName>
</protein>
<evidence type="ECO:0000313" key="1">
    <source>
        <dbReference type="EMBL" id="NKZ20142.1"/>
    </source>
</evidence>
<gene>
    <name evidence="1" type="ORF">HF992_04675</name>
</gene>
<comment type="caution">
    <text evidence="1">The sequence shown here is derived from an EMBL/GenBank/DDBJ whole genome shotgun (WGS) entry which is preliminary data.</text>
</comment>
<dbReference type="InterPro" id="IPR015046">
    <property type="entry name" value="LciA_Immunity-like"/>
</dbReference>
<organism evidence="1 2">
    <name type="scientific">Streptococcus ovuberis</name>
    <dbReference type="NCBI Taxonomy" id="1936207"/>
    <lineage>
        <taxon>Bacteria</taxon>
        <taxon>Bacillati</taxon>
        <taxon>Bacillota</taxon>
        <taxon>Bacilli</taxon>
        <taxon>Lactobacillales</taxon>
        <taxon>Streptococcaceae</taxon>
        <taxon>Streptococcus</taxon>
    </lineage>
</organism>
<proteinExistence type="predicted"/>
<sequence>MEELLIESLYNLILEKDITDDERLILIRFKNLIKDDTNQGRIIIDLSENIRLLSVENISKGKTLSPKIAEFYKKISKYSEQKKNIARGIVSLGVIR</sequence>
<dbReference type="GO" id="GO:0030153">
    <property type="term" value="P:bacteriocin immunity"/>
    <property type="evidence" value="ECO:0007669"/>
    <property type="project" value="InterPro"/>
</dbReference>
<keyword evidence="2" id="KW-1185">Reference proteome</keyword>
<name>A0A7X6MXE0_9STRE</name>
<reference evidence="1 2" key="1">
    <citation type="submission" date="2020-04" db="EMBL/GenBank/DDBJ databases">
        <title>MicrobeNet Type strains.</title>
        <authorList>
            <person name="Nicholson A.C."/>
        </authorList>
    </citation>
    <scope>NUCLEOTIDE SEQUENCE [LARGE SCALE GENOMIC DNA]</scope>
    <source>
        <strain evidence="1 2">CCUG 69612</strain>
    </source>
</reference>
<accession>A0A7X6MXE0</accession>